<accession>A0ABS0AXC0</accession>
<organism evidence="1 2">
    <name type="scientific">Candidatus Neptunichlamydia vexilliferae</name>
    <dbReference type="NCBI Taxonomy" id="1651774"/>
    <lineage>
        <taxon>Bacteria</taxon>
        <taxon>Pseudomonadati</taxon>
        <taxon>Chlamydiota</taxon>
        <taxon>Chlamydiia</taxon>
        <taxon>Parachlamydiales</taxon>
        <taxon>Simkaniaceae</taxon>
        <taxon>Candidatus Neptunichlamydia</taxon>
    </lineage>
</organism>
<proteinExistence type="predicted"/>
<name>A0ABS0AXC0_9BACT</name>
<keyword evidence="2" id="KW-1185">Reference proteome</keyword>
<gene>
    <name evidence="1" type="ORF">NEPTK9_000283</name>
</gene>
<comment type="caution">
    <text evidence="1">The sequence shown here is derived from an EMBL/GenBank/DDBJ whole genome shotgun (WGS) entry which is preliminary data.</text>
</comment>
<dbReference type="EMBL" id="JAAEJV010000004">
    <property type="protein sequence ID" value="MBF5058784.1"/>
    <property type="molecule type" value="Genomic_DNA"/>
</dbReference>
<protein>
    <submittedName>
        <fullName evidence="1">Uncharacterized protein</fullName>
    </submittedName>
</protein>
<evidence type="ECO:0000313" key="1">
    <source>
        <dbReference type="EMBL" id="MBF5058784.1"/>
    </source>
</evidence>
<evidence type="ECO:0000313" key="2">
    <source>
        <dbReference type="Proteomes" id="UP001194714"/>
    </source>
</evidence>
<sequence>MTAVKTTIMPSNINEGDAKIRHGSIVGNTFWSYERCVGGKPPAAPLSFNLASQITPPRGAVQSTVHPSCGAIFHSHLEAADSSPHGFSPPSAQKPCQFAGKFFSRRPRSSFTK</sequence>
<dbReference type="Proteomes" id="UP001194714">
    <property type="component" value="Unassembled WGS sequence"/>
</dbReference>
<reference evidence="1 2" key="1">
    <citation type="submission" date="2020-01" db="EMBL/GenBank/DDBJ databases">
        <title>Draft genome sequence of Cand. Neptunochlamydia vexilliferae K9.</title>
        <authorList>
            <person name="Schulz F."/>
            <person name="Koestlbacher S."/>
            <person name="Wascher F."/>
            <person name="Pizzetti I."/>
            <person name="Horn M."/>
        </authorList>
    </citation>
    <scope>NUCLEOTIDE SEQUENCE [LARGE SCALE GENOMIC DNA]</scope>
    <source>
        <strain evidence="1 2">K9</strain>
    </source>
</reference>